<evidence type="ECO:0000256" key="5">
    <source>
        <dbReference type="ARBA" id="ARBA00023279"/>
    </source>
</evidence>
<dbReference type="GO" id="GO:0080155">
    <property type="term" value="P:regulation of double fertilization forming a zygote and endosperm"/>
    <property type="evidence" value="ECO:0007669"/>
    <property type="project" value="UniProtKB-ARBA"/>
</dbReference>
<comment type="caution">
    <text evidence="10">The sequence shown here is derived from an EMBL/GenBank/DDBJ whole genome shotgun (WGS) entry which is preliminary data.</text>
</comment>
<evidence type="ECO:0000313" key="11">
    <source>
        <dbReference type="Proteomes" id="UP000236630"/>
    </source>
</evidence>
<keyword evidence="6" id="KW-0968">Cytoplasmic vesicle</keyword>
<name>A0A2H5PJY6_CITUN</name>
<dbReference type="GO" id="GO:0031410">
    <property type="term" value="C:cytoplasmic vesicle"/>
    <property type="evidence" value="ECO:0007669"/>
    <property type="project" value="UniProtKB-SubCell"/>
</dbReference>
<evidence type="ECO:0000313" key="10">
    <source>
        <dbReference type="EMBL" id="GAY52671.1"/>
    </source>
</evidence>
<evidence type="ECO:0000256" key="1">
    <source>
        <dbReference type="ARBA" id="ARBA00004541"/>
    </source>
</evidence>
<evidence type="ECO:0000256" key="6">
    <source>
        <dbReference type="ARBA" id="ARBA00023329"/>
    </source>
</evidence>
<sequence>MELKSCSNELIIFFLNSQADIGSDCCRTVDIITGNCWHAMLTSLGFTVEEGNIVRGYCDASSAPSLGSLAVIY</sequence>
<evidence type="ECO:0000259" key="9">
    <source>
        <dbReference type="Pfam" id="PF05617"/>
    </source>
</evidence>
<dbReference type="InterPro" id="IPR044711">
    <property type="entry name" value="EC11-15"/>
</dbReference>
<evidence type="ECO:0000256" key="2">
    <source>
        <dbReference type="ARBA" id="ARBA00004613"/>
    </source>
</evidence>
<feature type="domain" description="Prolamin-like" evidence="9">
    <location>
        <begin position="2"/>
        <end position="59"/>
    </location>
</feature>
<dbReference type="PANTHER" id="PTHR35293">
    <property type="entry name" value="EGG CELL-SECRETED PROTEIN 1.5"/>
    <property type="match status" value="1"/>
</dbReference>
<keyword evidence="4" id="KW-0732">Signal</keyword>
<evidence type="ECO:0000256" key="7">
    <source>
        <dbReference type="ARBA" id="ARBA00034457"/>
    </source>
</evidence>
<protein>
    <recommendedName>
        <fullName evidence="9">Prolamin-like domain-containing protein</fullName>
    </recommendedName>
</protein>
<dbReference type="GO" id="GO:2000008">
    <property type="term" value="P:regulation of protein localization to cell surface"/>
    <property type="evidence" value="ECO:0007669"/>
    <property type="project" value="UniProtKB-ARBA"/>
</dbReference>
<evidence type="ECO:0000256" key="3">
    <source>
        <dbReference type="ARBA" id="ARBA00022525"/>
    </source>
</evidence>
<proteinExistence type="inferred from homology"/>
<keyword evidence="3" id="KW-0964">Secreted</keyword>
<dbReference type="EMBL" id="BDQV01000083">
    <property type="protein sequence ID" value="GAY52671.1"/>
    <property type="molecule type" value="Genomic_DNA"/>
</dbReference>
<comment type="similarity">
    <text evidence="8">Belongs to the plant egg cell-secreted peptide family.</text>
</comment>
<dbReference type="InterPro" id="IPR008502">
    <property type="entry name" value="Prolamin-like"/>
</dbReference>
<accession>A0A2H5PJY6</accession>
<dbReference type="Pfam" id="PF05617">
    <property type="entry name" value="Prolamin_like"/>
    <property type="match status" value="1"/>
</dbReference>
<comment type="subcellular location">
    <subcellularLocation>
        <location evidence="1">Cytoplasmic vesicle</location>
    </subcellularLocation>
    <subcellularLocation>
        <location evidence="2">Secreted</location>
    </subcellularLocation>
</comment>
<keyword evidence="5" id="KW-0278">Fertilization</keyword>
<dbReference type="Proteomes" id="UP000236630">
    <property type="component" value="Unassembled WGS sequence"/>
</dbReference>
<evidence type="ECO:0000256" key="8">
    <source>
        <dbReference type="ARBA" id="ARBA00034484"/>
    </source>
</evidence>
<keyword evidence="11" id="KW-1185">Reference proteome</keyword>
<dbReference type="PANTHER" id="PTHR35293:SF10">
    <property type="entry name" value="EGG CELL-SECRETED PROTEIN 1.2-RELATED"/>
    <property type="match status" value="1"/>
</dbReference>
<gene>
    <name evidence="10" type="ORF">CUMW_143690</name>
</gene>
<evidence type="ECO:0000256" key="4">
    <source>
        <dbReference type="ARBA" id="ARBA00022729"/>
    </source>
</evidence>
<reference evidence="10 11" key="1">
    <citation type="journal article" date="2017" name="Front. Genet.">
        <title>Draft sequencing of the heterozygous diploid genome of Satsuma (Citrus unshiu Marc.) using a hybrid assembly approach.</title>
        <authorList>
            <person name="Shimizu T."/>
            <person name="Tanizawa Y."/>
            <person name="Mochizuki T."/>
            <person name="Nagasaki H."/>
            <person name="Yoshioka T."/>
            <person name="Toyoda A."/>
            <person name="Fujiyama A."/>
            <person name="Kaminuma E."/>
            <person name="Nakamura Y."/>
        </authorList>
    </citation>
    <scope>NUCLEOTIDE SEQUENCE [LARGE SCALE GENOMIC DNA]</scope>
    <source>
        <strain evidence="11">cv. Miyagawa wase</strain>
    </source>
</reference>
<dbReference type="GO" id="GO:0009567">
    <property type="term" value="P:double fertilization forming a zygote and endosperm"/>
    <property type="evidence" value="ECO:0007669"/>
    <property type="project" value="InterPro"/>
</dbReference>
<dbReference type="AlphaFoldDB" id="A0A2H5PJY6"/>
<comment type="function">
    <text evidence="7">Involved in the regulation of gamete interactions during the double fertilization and to prevent multiple-pollen tube attraction; mediates the redistribution of the gamete fusogen HAP2/GCS1 to the cell surface after secretion upon sperm arrival.</text>
</comment>
<dbReference type="STRING" id="55188.A0A2H5PJY6"/>
<organism evidence="10 11">
    <name type="scientific">Citrus unshiu</name>
    <name type="common">Satsuma mandarin</name>
    <name type="synonym">Citrus nobilis var. unshiu</name>
    <dbReference type="NCBI Taxonomy" id="55188"/>
    <lineage>
        <taxon>Eukaryota</taxon>
        <taxon>Viridiplantae</taxon>
        <taxon>Streptophyta</taxon>
        <taxon>Embryophyta</taxon>
        <taxon>Tracheophyta</taxon>
        <taxon>Spermatophyta</taxon>
        <taxon>Magnoliopsida</taxon>
        <taxon>eudicotyledons</taxon>
        <taxon>Gunneridae</taxon>
        <taxon>Pentapetalae</taxon>
        <taxon>rosids</taxon>
        <taxon>malvids</taxon>
        <taxon>Sapindales</taxon>
        <taxon>Rutaceae</taxon>
        <taxon>Aurantioideae</taxon>
        <taxon>Citrus</taxon>
    </lineage>
</organism>
<dbReference type="GO" id="GO:0005576">
    <property type="term" value="C:extracellular region"/>
    <property type="evidence" value="ECO:0007669"/>
    <property type="project" value="UniProtKB-SubCell"/>
</dbReference>